<dbReference type="OrthoDB" id="1716910at2759"/>
<keyword evidence="1" id="KW-1133">Transmembrane helix</keyword>
<protein>
    <submittedName>
        <fullName evidence="2">Uncharacterized protein</fullName>
    </submittedName>
</protein>
<evidence type="ECO:0000313" key="3">
    <source>
        <dbReference type="Proteomes" id="UP000585474"/>
    </source>
</evidence>
<name>A0A7J0ELC6_9ERIC</name>
<dbReference type="AlphaFoldDB" id="A0A7J0ELC6"/>
<keyword evidence="3" id="KW-1185">Reference proteome</keyword>
<keyword evidence="1" id="KW-0812">Transmembrane</keyword>
<gene>
    <name evidence="2" type="ORF">Acr_05g0008970</name>
</gene>
<feature type="transmembrane region" description="Helical" evidence="1">
    <location>
        <begin position="51"/>
        <end position="71"/>
    </location>
</feature>
<comment type="caution">
    <text evidence="2">The sequence shown here is derived from an EMBL/GenBank/DDBJ whole genome shotgun (WGS) entry which is preliminary data.</text>
</comment>
<dbReference type="Proteomes" id="UP000585474">
    <property type="component" value="Unassembled WGS sequence"/>
</dbReference>
<evidence type="ECO:0000313" key="2">
    <source>
        <dbReference type="EMBL" id="GFY87258.1"/>
    </source>
</evidence>
<dbReference type="EMBL" id="BJWL01000005">
    <property type="protein sequence ID" value="GFY87258.1"/>
    <property type="molecule type" value="Genomic_DNA"/>
</dbReference>
<proteinExistence type="predicted"/>
<reference evidence="2 3" key="1">
    <citation type="submission" date="2019-07" db="EMBL/GenBank/DDBJ databases">
        <title>De Novo Assembly of kiwifruit Actinidia rufa.</title>
        <authorList>
            <person name="Sugita-Konishi S."/>
            <person name="Sato K."/>
            <person name="Mori E."/>
            <person name="Abe Y."/>
            <person name="Kisaki G."/>
            <person name="Hamano K."/>
            <person name="Suezawa K."/>
            <person name="Otani M."/>
            <person name="Fukuda T."/>
            <person name="Manabe T."/>
            <person name="Gomi K."/>
            <person name="Tabuchi M."/>
            <person name="Akimitsu K."/>
            <person name="Kataoka I."/>
        </authorList>
    </citation>
    <scope>NUCLEOTIDE SEQUENCE [LARGE SCALE GENOMIC DNA]</scope>
    <source>
        <strain evidence="3">cv. Fuchu</strain>
    </source>
</reference>
<organism evidence="2 3">
    <name type="scientific">Actinidia rufa</name>
    <dbReference type="NCBI Taxonomy" id="165716"/>
    <lineage>
        <taxon>Eukaryota</taxon>
        <taxon>Viridiplantae</taxon>
        <taxon>Streptophyta</taxon>
        <taxon>Embryophyta</taxon>
        <taxon>Tracheophyta</taxon>
        <taxon>Spermatophyta</taxon>
        <taxon>Magnoliopsida</taxon>
        <taxon>eudicotyledons</taxon>
        <taxon>Gunneridae</taxon>
        <taxon>Pentapetalae</taxon>
        <taxon>asterids</taxon>
        <taxon>Ericales</taxon>
        <taxon>Actinidiaceae</taxon>
        <taxon>Actinidia</taxon>
    </lineage>
</organism>
<feature type="transmembrane region" description="Helical" evidence="1">
    <location>
        <begin position="9"/>
        <end position="31"/>
    </location>
</feature>
<sequence>MRSTSSKEITISGVILFLTTALAAVLPLIPYEHAGRHRVPKVIFKGQPSTFHVFIVSIMFAFSGAFSALFIHKKPNIARLCRYYSMVAMASAIVFTICASLSQTS</sequence>
<keyword evidence="1" id="KW-0472">Membrane</keyword>
<evidence type="ECO:0000256" key="1">
    <source>
        <dbReference type="SAM" id="Phobius"/>
    </source>
</evidence>
<feature type="transmembrane region" description="Helical" evidence="1">
    <location>
        <begin position="83"/>
        <end position="102"/>
    </location>
</feature>
<accession>A0A7J0ELC6</accession>